<reference evidence="4 5" key="1">
    <citation type="submission" date="2021-07" db="EMBL/GenBank/DDBJ databases">
        <title>Stakelama flava sp. nov., a novel endophytic bacterium isolated from branch of Kandelia candel.</title>
        <authorList>
            <person name="Tuo L."/>
        </authorList>
    </citation>
    <scope>NUCLEOTIDE SEQUENCE [LARGE SCALE GENOMIC DNA]</scope>
    <source>
        <strain evidence="4 5">CBK3Z-3</strain>
    </source>
</reference>
<dbReference type="CDD" id="cd08023">
    <property type="entry name" value="GH16_laminarinase_like"/>
    <property type="match status" value="1"/>
</dbReference>
<proteinExistence type="inferred from homology"/>
<evidence type="ECO:0000313" key="4">
    <source>
        <dbReference type="EMBL" id="MBW4329920.1"/>
    </source>
</evidence>
<dbReference type="Pfam" id="PF00722">
    <property type="entry name" value="Glyco_hydro_16"/>
    <property type="match status" value="1"/>
</dbReference>
<comment type="caution">
    <text evidence="4">The sequence shown here is derived from an EMBL/GenBank/DDBJ whole genome shotgun (WGS) entry which is preliminary data.</text>
</comment>
<dbReference type="GO" id="GO:0016787">
    <property type="term" value="F:hydrolase activity"/>
    <property type="evidence" value="ECO:0007669"/>
    <property type="project" value="UniProtKB-KW"/>
</dbReference>
<evidence type="ECO:0000313" key="5">
    <source>
        <dbReference type="Proteomes" id="UP001197214"/>
    </source>
</evidence>
<dbReference type="InterPro" id="IPR000757">
    <property type="entry name" value="Beta-glucanase-like"/>
</dbReference>
<keyword evidence="5" id="KW-1185">Reference proteome</keyword>
<gene>
    <name evidence="4" type="ORF">KY084_03400</name>
</gene>
<dbReference type="PROSITE" id="PS51762">
    <property type="entry name" value="GH16_2"/>
    <property type="match status" value="1"/>
</dbReference>
<evidence type="ECO:0000256" key="1">
    <source>
        <dbReference type="ARBA" id="ARBA00006865"/>
    </source>
</evidence>
<organism evidence="4 5">
    <name type="scientific">Stakelama flava</name>
    <dbReference type="NCBI Taxonomy" id="2860338"/>
    <lineage>
        <taxon>Bacteria</taxon>
        <taxon>Pseudomonadati</taxon>
        <taxon>Pseudomonadota</taxon>
        <taxon>Alphaproteobacteria</taxon>
        <taxon>Sphingomonadales</taxon>
        <taxon>Sphingomonadaceae</taxon>
        <taxon>Stakelama</taxon>
    </lineage>
</organism>
<dbReference type="InterPro" id="IPR050546">
    <property type="entry name" value="Glycosyl_Hydrlase_16"/>
</dbReference>
<protein>
    <submittedName>
        <fullName evidence="4">Glycoside hydrolase family 16 protein</fullName>
    </submittedName>
</protein>
<sequence length="299" mass="33400">MIRQTGTLLILGLTSLGIAPSLQAQDTGNAINRDSLRLVFEEKFDRPPDYYDPVENPDGRWKTNFAFGVQDPGSSLAWETRTLRPNHELQYYGDPAHDGSSYDWEKGSLTLVAQRNPLPSDTKGGSLPYMSGLITTEKSFAMRYGYFEARIAMPTGKGLWPAFWLLPPFRPGQSVQPQQEIDVVENIGARDEIHATVHTDEGGKKVPNGEKIAVSDVTRPHDYGVMVKPDRITWYIDGKAIRQAPNRDFDQPAYMLLDLAVGGKWPGAPDDKTHFPARMKIEWVRAYAIPGSTVVRPSQ</sequence>
<keyword evidence="4" id="KW-0378">Hydrolase</keyword>
<dbReference type="PANTHER" id="PTHR10963:SF55">
    <property type="entry name" value="GLYCOSIDE HYDROLASE FAMILY 16 PROTEIN"/>
    <property type="match status" value="1"/>
</dbReference>
<dbReference type="PANTHER" id="PTHR10963">
    <property type="entry name" value="GLYCOSYL HYDROLASE-RELATED"/>
    <property type="match status" value="1"/>
</dbReference>
<evidence type="ECO:0000259" key="3">
    <source>
        <dbReference type="PROSITE" id="PS51762"/>
    </source>
</evidence>
<feature type="signal peptide" evidence="2">
    <location>
        <begin position="1"/>
        <end position="24"/>
    </location>
</feature>
<dbReference type="RefSeq" id="WP_219237018.1">
    <property type="nucleotide sequence ID" value="NZ_JAHWZX010000002.1"/>
</dbReference>
<dbReference type="Proteomes" id="UP001197214">
    <property type="component" value="Unassembled WGS sequence"/>
</dbReference>
<comment type="similarity">
    <text evidence="1">Belongs to the glycosyl hydrolase 16 family.</text>
</comment>
<feature type="domain" description="GH16" evidence="3">
    <location>
        <begin position="49"/>
        <end position="292"/>
    </location>
</feature>
<dbReference type="EMBL" id="JAHWZX010000002">
    <property type="protein sequence ID" value="MBW4329920.1"/>
    <property type="molecule type" value="Genomic_DNA"/>
</dbReference>
<keyword evidence="2" id="KW-0732">Signal</keyword>
<evidence type="ECO:0000256" key="2">
    <source>
        <dbReference type="SAM" id="SignalP"/>
    </source>
</evidence>
<name>A0ABS6XIA1_9SPHN</name>
<accession>A0ABS6XIA1</accession>
<feature type="chain" id="PRO_5047291507" evidence="2">
    <location>
        <begin position="25"/>
        <end position="299"/>
    </location>
</feature>